<dbReference type="PANTHER" id="PTHR32071:SF120">
    <property type="entry name" value="TRANSCRIPTIONAL REGULATOR-RELATED"/>
    <property type="match status" value="1"/>
</dbReference>
<evidence type="ECO:0000256" key="3">
    <source>
        <dbReference type="ARBA" id="ARBA00023015"/>
    </source>
</evidence>
<dbReference type="GO" id="GO:0006355">
    <property type="term" value="P:regulation of DNA-templated transcription"/>
    <property type="evidence" value="ECO:0007669"/>
    <property type="project" value="InterPro"/>
</dbReference>
<dbReference type="InterPro" id="IPR002197">
    <property type="entry name" value="HTH_Fis"/>
</dbReference>
<dbReference type="GO" id="GO:0005524">
    <property type="term" value="F:ATP binding"/>
    <property type="evidence" value="ECO:0007669"/>
    <property type="project" value="UniProtKB-KW"/>
</dbReference>
<keyword evidence="2" id="KW-0067">ATP-binding</keyword>
<dbReference type="AlphaFoldDB" id="A0A4R0YL28"/>
<dbReference type="CDD" id="cd00009">
    <property type="entry name" value="AAA"/>
    <property type="match status" value="1"/>
</dbReference>
<dbReference type="InterPro" id="IPR002078">
    <property type="entry name" value="Sigma_54_int"/>
</dbReference>
<dbReference type="GO" id="GO:0043565">
    <property type="term" value="F:sequence-specific DNA binding"/>
    <property type="evidence" value="ECO:0007669"/>
    <property type="project" value="InterPro"/>
</dbReference>
<dbReference type="Proteomes" id="UP000291822">
    <property type="component" value="Unassembled WGS sequence"/>
</dbReference>
<dbReference type="Gene3D" id="1.10.8.60">
    <property type="match status" value="1"/>
</dbReference>
<dbReference type="PANTHER" id="PTHR32071">
    <property type="entry name" value="TRANSCRIPTIONAL REGULATORY PROTEIN"/>
    <property type="match status" value="1"/>
</dbReference>
<dbReference type="PROSITE" id="PS50045">
    <property type="entry name" value="SIGMA54_INTERACT_4"/>
    <property type="match status" value="1"/>
</dbReference>
<organism evidence="7 8">
    <name type="scientific">Dyella soli</name>
    <dbReference type="NCBI Taxonomy" id="522319"/>
    <lineage>
        <taxon>Bacteria</taxon>
        <taxon>Pseudomonadati</taxon>
        <taxon>Pseudomonadota</taxon>
        <taxon>Gammaproteobacteria</taxon>
        <taxon>Lysobacterales</taxon>
        <taxon>Rhodanobacteraceae</taxon>
        <taxon>Dyella</taxon>
    </lineage>
</organism>
<dbReference type="PROSITE" id="PS00688">
    <property type="entry name" value="SIGMA54_INTERACT_3"/>
    <property type="match status" value="1"/>
</dbReference>
<dbReference type="Pfam" id="PF00158">
    <property type="entry name" value="Sigma54_activat"/>
    <property type="match status" value="1"/>
</dbReference>
<accession>A0A4R0YL28</accession>
<dbReference type="SUPFAM" id="SSF46689">
    <property type="entry name" value="Homeodomain-like"/>
    <property type="match status" value="1"/>
</dbReference>
<dbReference type="InterPro" id="IPR027417">
    <property type="entry name" value="P-loop_NTPase"/>
</dbReference>
<gene>
    <name evidence="7" type="ORF">EZM97_36470</name>
</gene>
<dbReference type="InterPro" id="IPR058031">
    <property type="entry name" value="AAA_lid_NorR"/>
</dbReference>
<dbReference type="InterPro" id="IPR009057">
    <property type="entry name" value="Homeodomain-like_sf"/>
</dbReference>
<dbReference type="PROSITE" id="PS00676">
    <property type="entry name" value="SIGMA54_INTERACT_2"/>
    <property type="match status" value="1"/>
</dbReference>
<evidence type="ECO:0000313" key="8">
    <source>
        <dbReference type="Proteomes" id="UP000291822"/>
    </source>
</evidence>
<name>A0A4R0YL28_9GAMM</name>
<dbReference type="Gene3D" id="1.10.10.60">
    <property type="entry name" value="Homeodomain-like"/>
    <property type="match status" value="1"/>
</dbReference>
<dbReference type="InterPro" id="IPR003593">
    <property type="entry name" value="AAA+_ATPase"/>
</dbReference>
<evidence type="ECO:0000313" key="7">
    <source>
        <dbReference type="EMBL" id="TCI06009.1"/>
    </source>
</evidence>
<dbReference type="InterPro" id="IPR045343">
    <property type="entry name" value="VpsR"/>
</dbReference>
<dbReference type="Gene3D" id="3.40.50.300">
    <property type="entry name" value="P-loop containing nucleotide triphosphate hydrolases"/>
    <property type="match status" value="1"/>
</dbReference>
<dbReference type="Pfam" id="PF25601">
    <property type="entry name" value="AAA_lid_14"/>
    <property type="match status" value="1"/>
</dbReference>
<dbReference type="InterPro" id="IPR011006">
    <property type="entry name" value="CheY-like_superfamily"/>
</dbReference>
<dbReference type="InterPro" id="IPR025943">
    <property type="entry name" value="Sigma_54_int_dom_ATP-bd_2"/>
</dbReference>
<evidence type="ECO:0000256" key="5">
    <source>
        <dbReference type="ARBA" id="ARBA00023163"/>
    </source>
</evidence>
<dbReference type="RefSeq" id="WP_131152828.1">
    <property type="nucleotide sequence ID" value="NZ_SJTG01000008.1"/>
</dbReference>
<dbReference type="SMART" id="SM00382">
    <property type="entry name" value="AAA"/>
    <property type="match status" value="1"/>
</dbReference>
<evidence type="ECO:0000256" key="1">
    <source>
        <dbReference type="ARBA" id="ARBA00022741"/>
    </source>
</evidence>
<feature type="domain" description="Sigma-54 factor interaction" evidence="6">
    <location>
        <begin position="137"/>
        <end position="366"/>
    </location>
</feature>
<dbReference type="FunFam" id="3.40.50.300:FF:000006">
    <property type="entry name" value="DNA-binding transcriptional regulator NtrC"/>
    <property type="match status" value="1"/>
</dbReference>
<dbReference type="InterPro" id="IPR025944">
    <property type="entry name" value="Sigma_54_int_dom_CS"/>
</dbReference>
<keyword evidence="1" id="KW-0547">Nucleotide-binding</keyword>
<evidence type="ECO:0000256" key="2">
    <source>
        <dbReference type="ARBA" id="ARBA00022840"/>
    </source>
</evidence>
<keyword evidence="5" id="KW-0804">Transcription</keyword>
<protein>
    <submittedName>
        <fullName evidence="7">Sigma-54-dependent Fis family transcriptional regulator</fullName>
    </submittedName>
</protein>
<dbReference type="Pfam" id="PF20161">
    <property type="entry name" value="VpsR"/>
    <property type="match status" value="1"/>
</dbReference>
<keyword evidence="8" id="KW-1185">Reference proteome</keyword>
<dbReference type="Pfam" id="PF02954">
    <property type="entry name" value="HTH_8"/>
    <property type="match status" value="1"/>
</dbReference>
<dbReference type="SUPFAM" id="SSF52540">
    <property type="entry name" value="P-loop containing nucleoside triphosphate hydrolases"/>
    <property type="match status" value="1"/>
</dbReference>
<keyword evidence="4" id="KW-0238">DNA-binding</keyword>
<sequence>MAVTNGEARRCIVWFGRPTGDEYESLTQAGWYIRIADANGQGGVGTRSGSIVVALADLRHADVRSIASMERMMGDYPGLPWLALISSDMPTQEPLISRILQTSQDFFTAPVDLDRLLETLVHMGGDLPVDEPNDSGITGRSQAMRIVMASIRKYAPVDLPVLITGETGTGKEVAARALHGMSTRADRPFAAINCGALPPNLVQSELFGHERGAFTGANARRIGHFETAAGGTVFLDEVGDLPTDAQTSLLRFLQEGTLERVGSSQSIKLDVRVLAATHVDLEKAVEQGRFREDLYYRLNVLRLRMPALREREDDVVMLAQTFLDAFREQHHCQARAFSNAARQAMRHFAWPGNVRELLNRVQRAAVVAEGDLITAEDLDLADIPAAQLAHASLGSTRVAAERDAVINTLRECRFNISECARRLKVSRVTIYRLCKKHRLALEELR</sequence>
<comment type="caution">
    <text evidence="7">The sequence shown here is derived from an EMBL/GenBank/DDBJ whole genome shotgun (WGS) entry which is preliminary data.</text>
</comment>
<evidence type="ECO:0000259" key="6">
    <source>
        <dbReference type="PROSITE" id="PS50045"/>
    </source>
</evidence>
<reference evidence="7 8" key="1">
    <citation type="submission" date="2019-02" db="EMBL/GenBank/DDBJ databases">
        <title>Dyella amyloliquefaciens sp. nov., isolated from forest soil.</title>
        <authorList>
            <person name="Gao Z.-H."/>
            <person name="Qiu L.-H."/>
        </authorList>
    </citation>
    <scope>NUCLEOTIDE SEQUENCE [LARGE SCALE GENOMIC DNA]</scope>
    <source>
        <strain evidence="7 8">KACC 12747</strain>
    </source>
</reference>
<evidence type="ECO:0000256" key="4">
    <source>
        <dbReference type="ARBA" id="ARBA00023125"/>
    </source>
</evidence>
<proteinExistence type="predicted"/>
<dbReference type="EMBL" id="SJTG01000008">
    <property type="protein sequence ID" value="TCI06009.1"/>
    <property type="molecule type" value="Genomic_DNA"/>
</dbReference>
<keyword evidence="3" id="KW-0805">Transcription regulation</keyword>
<dbReference type="SUPFAM" id="SSF52172">
    <property type="entry name" value="CheY-like"/>
    <property type="match status" value="1"/>
</dbReference>